<keyword evidence="1" id="KW-0175">Coiled coil</keyword>
<dbReference type="InterPro" id="IPR011646">
    <property type="entry name" value="KAP_P-loop"/>
</dbReference>
<dbReference type="Gene3D" id="3.40.50.300">
    <property type="entry name" value="P-loop containing nucleotide triphosphate hydrolases"/>
    <property type="match status" value="1"/>
</dbReference>
<evidence type="ECO:0000313" key="5">
    <source>
        <dbReference type="Proteomes" id="UP000577724"/>
    </source>
</evidence>
<keyword evidence="2" id="KW-0812">Transmembrane</keyword>
<dbReference type="GeneID" id="97135201"/>
<dbReference type="PANTHER" id="PTHR22674">
    <property type="entry name" value="NTPASE, KAP FAMILY P-LOOP DOMAIN-CONTAINING 1"/>
    <property type="match status" value="1"/>
</dbReference>
<proteinExistence type="predicted"/>
<evidence type="ECO:0000256" key="2">
    <source>
        <dbReference type="SAM" id="Phobius"/>
    </source>
</evidence>
<dbReference type="InterPro" id="IPR027417">
    <property type="entry name" value="P-loop_NTPase"/>
</dbReference>
<sequence length="929" mass="109367">MTADSNKTEERRQKLSSFIFKLTTCIVLFLIIQVILTISRHLYQAEFRIEESKVRITLYVLVSIVGVCGVLFYFLQGYSKRDSTSEVFTQRNEYFLFVIPVAIIFNSLWVSPSPWWSGELMSDLSDISFFFSFILLFVFVINLIRRHKHEITRKKETENKIDKEKKRNYYEDRELGEYENDSLKRYDFARDITKAIVEQGAQNFTIGILGEWGSGKSSVYTLIKKELKEINESKEYVTMDFKPWYFGSDNHEIIRTYLFQLIDIIKEDNGFDPLLDKKLRQYASYMSAFNLRAGGMIFSFKDFLDKYNPSKDSLKISDVKKKIDTLLKKSTKKIIVFIDDIDRLDRDEIKMVFKLIRLVADFPKITYILALDEKVVSASLAESNDEKSIEIGKRYLDKFIQLPIYLPKAEQLNINNMAWERLPEDLKQDNLQQDELFQHMSTLEVTPRDTVRFVNLVSFFVPILKGEVNLKDLVYLLLIQVKSPELYRFIGENGSNLVEGDTMGTVRKSLGLPTGLNDGLKEYFRKSVSEVEKYQDILTDLFPRAEYFYSGEKNKKRINQLILDKDKRICSSQYFAQYFRYGLPSREVPQKVLEKVLDKLKDQKLSLEEKYKLYDEELNLFDANDVYKKLRFHVEQADEKLKSTMIHLAMRRYEQMDSQEAKFVIEIFLRVTVPMLKETAALKNILEQDWSLSLTILIYKLSSKKGESDTVLNEELGAKIRSLYNKQASMDFFEKLPSKEAETLLREWFKFEDESIVKHRVSKWFENDNGTLESFLSIVFSHKHNLGVEETLINQFLKSTNYMDDDFLKTVFKKKNIKTIEALAEAKKNKSSSYLEEFFYAKSKIYDYVYERLAEIVEVNMHTSNGVIYLKSDLNNAMELVLKFGDINEVKNINNLLNKIHEHNRGHEEWEESVQEMFNEQRRIEDQDR</sequence>
<dbReference type="Pfam" id="PF07693">
    <property type="entry name" value="KAP_NTPase"/>
    <property type="match status" value="1"/>
</dbReference>
<dbReference type="RefSeq" id="WP_175383822.1">
    <property type="nucleotide sequence ID" value="NZ_JABMCC010000121.1"/>
</dbReference>
<accession>A0ABX2MWZ3</accession>
<organism evidence="4 5">
    <name type="scientific">Paenibacillus taichungensis</name>
    <dbReference type="NCBI Taxonomy" id="484184"/>
    <lineage>
        <taxon>Bacteria</taxon>
        <taxon>Bacillati</taxon>
        <taxon>Bacillota</taxon>
        <taxon>Bacilli</taxon>
        <taxon>Bacillales</taxon>
        <taxon>Paenibacillaceae</taxon>
        <taxon>Paenibacillus</taxon>
    </lineage>
</organism>
<feature type="transmembrane region" description="Helical" evidence="2">
    <location>
        <begin position="56"/>
        <end position="75"/>
    </location>
</feature>
<feature type="domain" description="KAP NTPase" evidence="3">
    <location>
        <begin position="188"/>
        <end position="462"/>
    </location>
</feature>
<feature type="coiled-coil region" evidence="1">
    <location>
        <begin position="590"/>
        <end position="617"/>
    </location>
</feature>
<dbReference type="SUPFAM" id="SSF52540">
    <property type="entry name" value="P-loop containing nucleoside triphosphate hydrolases"/>
    <property type="match status" value="1"/>
</dbReference>
<evidence type="ECO:0000256" key="1">
    <source>
        <dbReference type="SAM" id="Coils"/>
    </source>
</evidence>
<feature type="transmembrane region" description="Helical" evidence="2">
    <location>
        <begin position="18"/>
        <end position="36"/>
    </location>
</feature>
<evidence type="ECO:0000259" key="3">
    <source>
        <dbReference type="Pfam" id="PF07693"/>
    </source>
</evidence>
<protein>
    <recommendedName>
        <fullName evidence="3">KAP NTPase domain-containing protein</fullName>
    </recommendedName>
</protein>
<gene>
    <name evidence="4" type="ORF">HP548_30960</name>
</gene>
<name>A0ABX2MWZ3_9BACL</name>
<feature type="coiled-coil region" evidence="1">
    <location>
        <begin position="893"/>
        <end position="927"/>
    </location>
</feature>
<comment type="caution">
    <text evidence="4">The sequence shown here is derived from an EMBL/GenBank/DDBJ whole genome shotgun (WGS) entry which is preliminary data.</text>
</comment>
<dbReference type="PANTHER" id="PTHR22674:SF6">
    <property type="entry name" value="NTPASE KAP FAMILY P-LOOP DOMAIN-CONTAINING PROTEIN 1"/>
    <property type="match status" value="1"/>
</dbReference>
<keyword evidence="2" id="KW-1133">Transmembrane helix</keyword>
<dbReference type="EMBL" id="JABMCC010000121">
    <property type="protein sequence ID" value="NUU58507.1"/>
    <property type="molecule type" value="Genomic_DNA"/>
</dbReference>
<keyword evidence="2" id="KW-0472">Membrane</keyword>
<keyword evidence="5" id="KW-1185">Reference proteome</keyword>
<dbReference type="InterPro" id="IPR052754">
    <property type="entry name" value="NTPase_KAP_P-loop"/>
</dbReference>
<feature type="transmembrane region" description="Helical" evidence="2">
    <location>
        <begin position="95"/>
        <end position="115"/>
    </location>
</feature>
<feature type="transmembrane region" description="Helical" evidence="2">
    <location>
        <begin position="127"/>
        <end position="144"/>
    </location>
</feature>
<evidence type="ECO:0000313" key="4">
    <source>
        <dbReference type="EMBL" id="NUU58507.1"/>
    </source>
</evidence>
<reference evidence="4 5" key="1">
    <citation type="submission" date="2020-05" db="EMBL/GenBank/DDBJ databases">
        <title>Genome Sequencing of Type Strains.</title>
        <authorList>
            <person name="Lemaire J.F."/>
            <person name="Inderbitzin P."/>
            <person name="Gregorio O.A."/>
            <person name="Collins S.B."/>
            <person name="Wespe N."/>
            <person name="Knight-Connoni V."/>
        </authorList>
    </citation>
    <scope>NUCLEOTIDE SEQUENCE [LARGE SCALE GENOMIC DNA]</scope>
    <source>
        <strain evidence="4 5">DSM 19942</strain>
    </source>
</reference>
<dbReference type="Proteomes" id="UP000577724">
    <property type="component" value="Unassembled WGS sequence"/>
</dbReference>